<sequence length="449" mass="50966">MWIIDSSATLHVISRKEFFTSYTIGDFGVLKMGNDGVSKVISVGDFGVLKMGNDGVKHARDVCFNMISVHMLDDGGYDNHFGYGKLKLTKVNLVVARGKKISKLYLTKALIANNSVNAMDMEASLWHQRLSHINEKGLNCLAKNDMLLRLKNAELEKCSHYMASKQTRVSFKKHPPSRKLELLELVHSDVCGPLKDVLVLYFEVKGPSALVERQSGKKVKCIRSDNGGEYYETFDVYCKQQGIKHEKTSPKTPQLNGLVERMNRTLIERVRCMLSKARLSKHFWGKIVYTVVHVISLNLVVALNTKVPYNIWFGIDVKYDLRVFGCKTFVHVPNDERSKLDMKTRIYDLVERKLVRSRDVQFMEGQTIEDIDEVKKSTLEKNNIEKNLNITRSPWRVKKGKRLSNLNCGKLAKVHIDTDDNGTNMMTKAVPRGKFEACCKIAGLAITST</sequence>
<dbReference type="InterPro" id="IPR036397">
    <property type="entry name" value="RNaseH_sf"/>
</dbReference>
<dbReference type="Pfam" id="PF22936">
    <property type="entry name" value="Pol_BBD"/>
    <property type="match status" value="1"/>
</dbReference>
<dbReference type="GO" id="GO:0003676">
    <property type="term" value="F:nucleic acid binding"/>
    <property type="evidence" value="ECO:0007669"/>
    <property type="project" value="InterPro"/>
</dbReference>
<keyword evidence="1" id="KW-0378">Hydrolase</keyword>
<dbReference type="PANTHER" id="PTHR42648">
    <property type="entry name" value="TRANSPOSASE, PUTATIVE-RELATED"/>
    <property type="match status" value="1"/>
</dbReference>
<dbReference type="InterPro" id="IPR054722">
    <property type="entry name" value="PolX-like_BBD"/>
</dbReference>
<dbReference type="InterPro" id="IPR012337">
    <property type="entry name" value="RNaseH-like_sf"/>
</dbReference>
<protein>
    <recommendedName>
        <fullName evidence="2">Integrase catalytic domain-containing protein</fullName>
    </recommendedName>
</protein>
<dbReference type="Gene3D" id="3.30.420.10">
    <property type="entry name" value="Ribonuclease H-like superfamily/Ribonuclease H"/>
    <property type="match status" value="1"/>
</dbReference>
<dbReference type="SUPFAM" id="SSF53098">
    <property type="entry name" value="Ribonuclease H-like"/>
    <property type="match status" value="1"/>
</dbReference>
<dbReference type="AlphaFoldDB" id="A0A371G9H5"/>
<dbReference type="GO" id="GO:0008233">
    <property type="term" value="F:peptidase activity"/>
    <property type="evidence" value="ECO:0007669"/>
    <property type="project" value="UniProtKB-KW"/>
</dbReference>
<dbReference type="InterPro" id="IPR039537">
    <property type="entry name" value="Retrotran_Ty1/copia-like"/>
</dbReference>
<dbReference type="GO" id="GO:0006508">
    <property type="term" value="P:proteolysis"/>
    <property type="evidence" value="ECO:0007669"/>
    <property type="project" value="UniProtKB-KW"/>
</dbReference>
<name>A0A371G9H5_MUCPR</name>
<dbReference type="EMBL" id="QJKJ01006294">
    <property type="protein sequence ID" value="RDX87202.1"/>
    <property type="molecule type" value="Genomic_DNA"/>
</dbReference>
<evidence type="ECO:0000259" key="2">
    <source>
        <dbReference type="PROSITE" id="PS50994"/>
    </source>
</evidence>
<dbReference type="InterPro" id="IPR001584">
    <property type="entry name" value="Integrase_cat-core"/>
</dbReference>
<gene>
    <name evidence="3" type="ORF">CR513_31358</name>
</gene>
<dbReference type="Proteomes" id="UP000257109">
    <property type="component" value="Unassembled WGS sequence"/>
</dbReference>
<organism evidence="3 4">
    <name type="scientific">Mucuna pruriens</name>
    <name type="common">Velvet bean</name>
    <name type="synonym">Dolichos pruriens</name>
    <dbReference type="NCBI Taxonomy" id="157652"/>
    <lineage>
        <taxon>Eukaryota</taxon>
        <taxon>Viridiplantae</taxon>
        <taxon>Streptophyta</taxon>
        <taxon>Embryophyta</taxon>
        <taxon>Tracheophyta</taxon>
        <taxon>Spermatophyta</taxon>
        <taxon>Magnoliopsida</taxon>
        <taxon>eudicotyledons</taxon>
        <taxon>Gunneridae</taxon>
        <taxon>Pentapetalae</taxon>
        <taxon>rosids</taxon>
        <taxon>fabids</taxon>
        <taxon>Fabales</taxon>
        <taxon>Fabaceae</taxon>
        <taxon>Papilionoideae</taxon>
        <taxon>50 kb inversion clade</taxon>
        <taxon>NPAAA clade</taxon>
        <taxon>indigoferoid/millettioid clade</taxon>
        <taxon>Phaseoleae</taxon>
        <taxon>Mucuna</taxon>
    </lineage>
</organism>
<keyword evidence="4" id="KW-1185">Reference proteome</keyword>
<dbReference type="Pfam" id="PF13976">
    <property type="entry name" value="gag_pre-integrs"/>
    <property type="match status" value="1"/>
</dbReference>
<proteinExistence type="predicted"/>
<dbReference type="OrthoDB" id="4096181at2759"/>
<dbReference type="InterPro" id="IPR025724">
    <property type="entry name" value="GAG-pre-integrase_dom"/>
</dbReference>
<feature type="non-terminal residue" evidence="3">
    <location>
        <position position="1"/>
    </location>
</feature>
<evidence type="ECO:0000256" key="1">
    <source>
        <dbReference type="ARBA" id="ARBA00022670"/>
    </source>
</evidence>
<dbReference type="PANTHER" id="PTHR42648:SF28">
    <property type="entry name" value="TRANSPOSON-ENCODED PROTEIN WITH RIBONUCLEASE H-LIKE AND RETROVIRUS ZINC FINGER-LIKE DOMAINS"/>
    <property type="match status" value="1"/>
</dbReference>
<evidence type="ECO:0000313" key="3">
    <source>
        <dbReference type="EMBL" id="RDX87202.1"/>
    </source>
</evidence>
<comment type="caution">
    <text evidence="3">The sequence shown here is derived from an EMBL/GenBank/DDBJ whole genome shotgun (WGS) entry which is preliminary data.</text>
</comment>
<evidence type="ECO:0000313" key="4">
    <source>
        <dbReference type="Proteomes" id="UP000257109"/>
    </source>
</evidence>
<accession>A0A371G9H5</accession>
<dbReference type="GO" id="GO:0015074">
    <property type="term" value="P:DNA integration"/>
    <property type="evidence" value="ECO:0007669"/>
    <property type="project" value="InterPro"/>
</dbReference>
<dbReference type="PROSITE" id="PS50994">
    <property type="entry name" value="INTEGRASE"/>
    <property type="match status" value="1"/>
</dbReference>
<reference evidence="3" key="1">
    <citation type="submission" date="2018-05" db="EMBL/GenBank/DDBJ databases">
        <title>Draft genome of Mucuna pruriens seed.</title>
        <authorList>
            <person name="Nnadi N.E."/>
            <person name="Vos R."/>
            <person name="Hasami M.H."/>
            <person name="Devisetty U.K."/>
            <person name="Aguiy J.C."/>
        </authorList>
    </citation>
    <scope>NUCLEOTIDE SEQUENCE [LARGE SCALE GENOMIC DNA]</scope>
    <source>
        <strain evidence="3">JCA_2017</strain>
    </source>
</reference>
<keyword evidence="1" id="KW-0645">Protease</keyword>
<dbReference type="STRING" id="157652.A0A371G9H5"/>
<feature type="domain" description="Integrase catalytic" evidence="2">
    <location>
        <begin position="222"/>
        <end position="316"/>
    </location>
</feature>